<dbReference type="InterPro" id="IPR041373">
    <property type="entry name" value="RT_RNaseH"/>
</dbReference>
<dbReference type="InterPro" id="IPR000477">
    <property type="entry name" value="RT_dom"/>
</dbReference>
<feature type="domain" description="Integrase catalytic" evidence="9">
    <location>
        <begin position="615"/>
        <end position="755"/>
    </location>
</feature>
<gene>
    <name evidence="10" type="ORF">RhiXN_02539</name>
</gene>
<dbReference type="Pfam" id="PF00078">
    <property type="entry name" value="RVT_1"/>
    <property type="match status" value="1"/>
</dbReference>
<dbReference type="InterPro" id="IPR041588">
    <property type="entry name" value="Integrase_H2C2"/>
</dbReference>
<evidence type="ECO:0000256" key="2">
    <source>
        <dbReference type="ARBA" id="ARBA00022695"/>
    </source>
</evidence>
<dbReference type="KEGG" id="rsx:RhiXN_02539"/>
<reference evidence="10" key="1">
    <citation type="submission" date="2020-05" db="EMBL/GenBank/DDBJ databases">
        <title>Evolutionary and genomic comparisons of hybrid uninucleate and nonhybrid Rhizoctonia fungi.</title>
        <authorList>
            <person name="Li C."/>
            <person name="Chen X."/>
        </authorList>
    </citation>
    <scope>NUCLEOTIDE SEQUENCE</scope>
    <source>
        <strain evidence="10">AG-1 IA</strain>
    </source>
</reference>
<dbReference type="InterPro" id="IPR043128">
    <property type="entry name" value="Rev_trsase/Diguanyl_cyclase"/>
</dbReference>
<name>A0A8H8NQS4_9AGAM</name>
<proteinExistence type="predicted"/>
<dbReference type="FunFam" id="3.30.70.270:FF:000020">
    <property type="entry name" value="Transposon Tf2-6 polyprotein-like Protein"/>
    <property type="match status" value="1"/>
</dbReference>
<protein>
    <submittedName>
        <fullName evidence="10">Retrotransposable element Tf2 protein</fullName>
    </submittedName>
</protein>
<dbReference type="SUPFAM" id="SSF56672">
    <property type="entry name" value="DNA/RNA polymerases"/>
    <property type="match status" value="1"/>
</dbReference>
<feature type="domain" description="Reverse transcriptase" evidence="8">
    <location>
        <begin position="77"/>
        <end position="278"/>
    </location>
</feature>
<dbReference type="GO" id="GO:0003964">
    <property type="term" value="F:RNA-directed DNA polymerase activity"/>
    <property type="evidence" value="ECO:0007669"/>
    <property type="project" value="UniProtKB-KW"/>
</dbReference>
<evidence type="ECO:0000256" key="7">
    <source>
        <dbReference type="ARBA" id="ARBA00022918"/>
    </source>
</evidence>
<evidence type="ECO:0000256" key="6">
    <source>
        <dbReference type="ARBA" id="ARBA00022884"/>
    </source>
</evidence>
<dbReference type="PROSITE" id="PS50994">
    <property type="entry name" value="INTEGRASE"/>
    <property type="match status" value="1"/>
</dbReference>
<keyword evidence="2" id="KW-0548">Nucleotidyltransferase</keyword>
<dbReference type="GO" id="GO:0004519">
    <property type="term" value="F:endonuclease activity"/>
    <property type="evidence" value="ECO:0007669"/>
    <property type="project" value="UniProtKB-KW"/>
</dbReference>
<dbReference type="Gene3D" id="3.10.10.10">
    <property type="entry name" value="HIV Type 1 Reverse Transcriptase, subunit A, domain 1"/>
    <property type="match status" value="1"/>
</dbReference>
<dbReference type="InterPro" id="IPR043502">
    <property type="entry name" value="DNA/RNA_pol_sf"/>
</dbReference>
<dbReference type="GO" id="GO:0016787">
    <property type="term" value="F:hydrolase activity"/>
    <property type="evidence" value="ECO:0007669"/>
    <property type="project" value="UniProtKB-KW"/>
</dbReference>
<dbReference type="CDD" id="cd01647">
    <property type="entry name" value="RT_LTR"/>
    <property type="match status" value="1"/>
</dbReference>
<accession>A0A8H8NQS4</accession>
<dbReference type="AlphaFoldDB" id="A0A8H8NQS4"/>
<evidence type="ECO:0000256" key="3">
    <source>
        <dbReference type="ARBA" id="ARBA00022722"/>
    </source>
</evidence>
<organism evidence="10 11">
    <name type="scientific">Rhizoctonia solani</name>
    <dbReference type="NCBI Taxonomy" id="456999"/>
    <lineage>
        <taxon>Eukaryota</taxon>
        <taxon>Fungi</taxon>
        <taxon>Dikarya</taxon>
        <taxon>Basidiomycota</taxon>
        <taxon>Agaricomycotina</taxon>
        <taxon>Agaricomycetes</taxon>
        <taxon>Cantharellales</taxon>
        <taxon>Ceratobasidiaceae</taxon>
        <taxon>Rhizoctonia</taxon>
    </lineage>
</organism>
<evidence type="ECO:0000256" key="1">
    <source>
        <dbReference type="ARBA" id="ARBA00022679"/>
    </source>
</evidence>
<evidence type="ECO:0000313" key="10">
    <source>
        <dbReference type="EMBL" id="QRW17615.1"/>
    </source>
</evidence>
<sequence>MAIAEEEEADQEPLEGVPLEYHQYAKVFGEEEFNKLPPHQHYNIGIELTEEGPLNSPLYSMTDAKFATLRDWLRDELKARKICPSKSSISSTVMFVPKKDGSCQLVVDYHCLNNQTKKNVYLLPCPDDLMAQLCGAKVFTKLDLRWGYNNVCVKEGNKWKTTFCTKYGLYKSLVMTFGLTNAPAAFQHFMNKLFKDLLDVCIIIYLDNILIYSKDNMSHTQHIHKASKCTFHVTLVEYLGIVVSDKGFILDKLKIQAVQEWPMPAKVKEVQLFLGFANFLCCFVANFSHTARPLHNLVKRDALWKWEASKQAAFQGLKDAISSALVLCDVDPSKPYFLETDASGATLGSILSQRQEDGHLHPLGFLSESFKGAEQNYNTHNKELLAIIRSFEYWCIFLEGTLHPIAVFMDHRNLEYWKESQTFNCRHAQWHLLLAGYNFQIVYCPGKQSSKPDTLSHHSDHANIPPANQTMLPDPVFANMALVLPEKELHCQIEASLDQDESLEEILQFLQNKSKAPQSIKKAFNDYNMEAGLLFYQGQIVVPNIGTLKTDLLCIFHNSPLAGHPGRQRTLELVSQGYYWPGIHADTYWHVDSCKMCQCICKAKYTPIPLQPLKIPSRPWQHVSYDMIVDLPKDGNNNSILVIVDSFTKYRIFVKCSKKLKAPKLAELFLENVWKHHGMLEKTISNQGQVFNNKFLKALYKRLGIDPHFSLAYHPQSDRQTEQVNPSIEHFLRAYSGIVLDVCKDVEEVGACGQV</sequence>
<dbReference type="Gene3D" id="3.30.420.10">
    <property type="entry name" value="Ribonuclease H-like superfamily/Ribonuclease H"/>
    <property type="match status" value="1"/>
</dbReference>
<evidence type="ECO:0000256" key="4">
    <source>
        <dbReference type="ARBA" id="ARBA00022759"/>
    </source>
</evidence>
<dbReference type="InterPro" id="IPR036397">
    <property type="entry name" value="RNaseH_sf"/>
</dbReference>
<evidence type="ECO:0000259" key="9">
    <source>
        <dbReference type="PROSITE" id="PS50994"/>
    </source>
</evidence>
<keyword evidence="7" id="KW-0695">RNA-directed DNA polymerase</keyword>
<keyword evidence="3" id="KW-0540">Nuclease</keyword>
<dbReference type="GeneID" id="67024819"/>
<evidence type="ECO:0000259" key="8">
    <source>
        <dbReference type="PROSITE" id="PS50878"/>
    </source>
</evidence>
<dbReference type="GO" id="GO:0003723">
    <property type="term" value="F:RNA binding"/>
    <property type="evidence" value="ECO:0007669"/>
    <property type="project" value="UniProtKB-KW"/>
</dbReference>
<dbReference type="PANTHER" id="PTHR37984:SF5">
    <property type="entry name" value="PROTEIN NYNRIN-LIKE"/>
    <property type="match status" value="1"/>
</dbReference>
<dbReference type="Proteomes" id="UP000650533">
    <property type="component" value="Chromosome 3"/>
</dbReference>
<dbReference type="SUPFAM" id="SSF53098">
    <property type="entry name" value="Ribonuclease H-like"/>
    <property type="match status" value="1"/>
</dbReference>
<dbReference type="GO" id="GO:0015074">
    <property type="term" value="P:DNA integration"/>
    <property type="evidence" value="ECO:0007669"/>
    <property type="project" value="InterPro"/>
</dbReference>
<dbReference type="InterPro" id="IPR050951">
    <property type="entry name" value="Retrovirus_Pol_polyprotein"/>
</dbReference>
<dbReference type="EMBL" id="CP059660">
    <property type="protein sequence ID" value="QRW17615.1"/>
    <property type="molecule type" value="Genomic_DNA"/>
</dbReference>
<dbReference type="GO" id="GO:0005634">
    <property type="term" value="C:nucleus"/>
    <property type="evidence" value="ECO:0007669"/>
    <property type="project" value="UniProtKB-ARBA"/>
</dbReference>
<evidence type="ECO:0000256" key="5">
    <source>
        <dbReference type="ARBA" id="ARBA00022801"/>
    </source>
</evidence>
<keyword evidence="6" id="KW-0694">RNA-binding</keyword>
<dbReference type="Gene3D" id="3.30.70.270">
    <property type="match status" value="2"/>
</dbReference>
<keyword evidence="1" id="KW-0808">Transferase</keyword>
<dbReference type="Pfam" id="PF17921">
    <property type="entry name" value="Integrase_H2C2"/>
    <property type="match status" value="1"/>
</dbReference>
<dbReference type="InterPro" id="IPR001584">
    <property type="entry name" value="Integrase_cat-core"/>
</dbReference>
<dbReference type="InterPro" id="IPR012337">
    <property type="entry name" value="RNaseH-like_sf"/>
</dbReference>
<dbReference type="CDD" id="cd09274">
    <property type="entry name" value="RNase_HI_RT_Ty3"/>
    <property type="match status" value="1"/>
</dbReference>
<dbReference type="RefSeq" id="XP_043177852.1">
    <property type="nucleotide sequence ID" value="XM_043322356.1"/>
</dbReference>
<dbReference type="PROSITE" id="PS50878">
    <property type="entry name" value="RT_POL"/>
    <property type="match status" value="1"/>
</dbReference>
<keyword evidence="4" id="KW-0255">Endonuclease</keyword>
<dbReference type="Pfam" id="PF17917">
    <property type="entry name" value="RT_RNaseH"/>
    <property type="match status" value="1"/>
</dbReference>
<evidence type="ECO:0000313" key="11">
    <source>
        <dbReference type="Proteomes" id="UP000650533"/>
    </source>
</evidence>
<keyword evidence="5" id="KW-0378">Hydrolase</keyword>
<dbReference type="Gene3D" id="1.10.340.70">
    <property type="match status" value="1"/>
</dbReference>
<dbReference type="PANTHER" id="PTHR37984">
    <property type="entry name" value="PROTEIN CBG26694"/>
    <property type="match status" value="1"/>
</dbReference>